<evidence type="ECO:0000313" key="4">
    <source>
        <dbReference type="Proteomes" id="UP000694580"/>
    </source>
</evidence>
<keyword evidence="2" id="KW-0812">Transmembrane</keyword>
<feature type="compositionally biased region" description="Acidic residues" evidence="1">
    <location>
        <begin position="106"/>
        <end position="116"/>
    </location>
</feature>
<keyword evidence="2" id="KW-0472">Membrane</keyword>
<dbReference type="Proteomes" id="UP000694580">
    <property type="component" value="Chromosome 20"/>
</dbReference>
<evidence type="ECO:0000256" key="2">
    <source>
        <dbReference type="SAM" id="Phobius"/>
    </source>
</evidence>
<reference evidence="3" key="2">
    <citation type="submission" date="2025-08" db="UniProtKB">
        <authorList>
            <consortium name="Ensembl"/>
        </authorList>
    </citation>
    <scope>IDENTIFICATION</scope>
</reference>
<feature type="transmembrane region" description="Helical" evidence="2">
    <location>
        <begin position="284"/>
        <end position="302"/>
    </location>
</feature>
<dbReference type="GO" id="GO:0032588">
    <property type="term" value="C:trans-Golgi network membrane"/>
    <property type="evidence" value="ECO:0007669"/>
    <property type="project" value="TreeGrafter"/>
</dbReference>
<keyword evidence="2" id="KW-1133">Transmembrane helix</keyword>
<dbReference type="RefSeq" id="XP_028819101.1">
    <property type="nucleotide sequence ID" value="XM_028963268.1"/>
</dbReference>
<accession>A0AAY4D5W8</accession>
<dbReference type="PANTHER" id="PTHR31004">
    <property type="entry name" value="TRANSMEMBRANE PROTEIN 79"/>
    <property type="match status" value="1"/>
</dbReference>
<dbReference type="GeneTree" id="ENSGT00390000002390"/>
<sequence length="384" mass="42250">MTDVQVPDLGPLQQEGPPSYATVSGDPQGDLTDQRKLACHRSVEEEEDEEDPEHSGRKGGAGQGEPAGGDPLDASAKDRRSCTESAIELGRESRAQRRDSGAGFLADDEEEDEEDVAERRSQLHWMPGRSVEAFTPKVTILHPSVKQPTPQGFMDYREVTVASAPLYQPQGHAAQPERCAQQWTNEVDKPRGSSEALKLSLSMAAAALIFPLLVWAGYELLPFEPPPLSHPALRLMYTLRCAFFASIPVVLGALVHGVSLLRFGALNSGSRQVVIHWHYVRDSMSVFLLFFLQLAMLSTYLQQDMLKLVPLLTIVFAFGRMIYWVCLSFESSVRGLGYGLSFLPVLAMLGANFYYVGSSTGGLDSVFDVAQPTTPPPPRLKWWG</sequence>
<feature type="compositionally biased region" description="Basic and acidic residues" evidence="1">
    <location>
        <begin position="89"/>
        <end position="100"/>
    </location>
</feature>
<dbReference type="PANTHER" id="PTHR31004:SF2">
    <property type="entry name" value="TRANSMEMBRANE PROTEIN 79A"/>
    <property type="match status" value="1"/>
</dbReference>
<organism evidence="3 4">
    <name type="scientific">Denticeps clupeoides</name>
    <name type="common">denticle herring</name>
    <dbReference type="NCBI Taxonomy" id="299321"/>
    <lineage>
        <taxon>Eukaryota</taxon>
        <taxon>Metazoa</taxon>
        <taxon>Chordata</taxon>
        <taxon>Craniata</taxon>
        <taxon>Vertebrata</taxon>
        <taxon>Euteleostomi</taxon>
        <taxon>Actinopterygii</taxon>
        <taxon>Neopterygii</taxon>
        <taxon>Teleostei</taxon>
        <taxon>Clupei</taxon>
        <taxon>Clupeiformes</taxon>
        <taxon>Denticipitoidei</taxon>
        <taxon>Denticipitidae</taxon>
        <taxon>Denticeps</taxon>
    </lineage>
</organism>
<evidence type="ECO:0000256" key="1">
    <source>
        <dbReference type="SAM" id="MobiDB-lite"/>
    </source>
</evidence>
<reference evidence="3 4" key="1">
    <citation type="submission" date="2020-06" db="EMBL/GenBank/DDBJ databases">
        <authorList>
            <consortium name="Wellcome Sanger Institute Data Sharing"/>
        </authorList>
    </citation>
    <scope>NUCLEOTIDE SEQUENCE [LARGE SCALE GENOMIC DNA]</scope>
</reference>
<name>A0AAY4D5W8_9TELE</name>
<feature type="transmembrane region" description="Helical" evidence="2">
    <location>
        <begin position="199"/>
        <end position="217"/>
    </location>
</feature>
<gene>
    <name evidence="3" type="primary">tmem79a</name>
</gene>
<keyword evidence="4" id="KW-1185">Reference proteome</keyword>
<dbReference type="GO" id="GO:0005765">
    <property type="term" value="C:lysosomal membrane"/>
    <property type="evidence" value="ECO:0007669"/>
    <property type="project" value="TreeGrafter"/>
</dbReference>
<feature type="compositionally biased region" description="Gly residues" evidence="1">
    <location>
        <begin position="58"/>
        <end position="67"/>
    </location>
</feature>
<dbReference type="GeneID" id="114769906"/>
<protein>
    <recommendedName>
        <fullName evidence="5">Transmembrane protein 79</fullName>
    </recommendedName>
</protein>
<feature type="transmembrane region" description="Helical" evidence="2">
    <location>
        <begin position="308"/>
        <end position="329"/>
    </location>
</feature>
<evidence type="ECO:0000313" key="3">
    <source>
        <dbReference type="Ensembl" id="ENSDCDP00010040534.1"/>
    </source>
</evidence>
<dbReference type="AlphaFoldDB" id="A0AAY4D5W8"/>
<proteinExistence type="predicted"/>
<dbReference type="GO" id="GO:0045055">
    <property type="term" value="P:regulated exocytosis"/>
    <property type="evidence" value="ECO:0007669"/>
    <property type="project" value="TreeGrafter"/>
</dbReference>
<feature type="transmembrane region" description="Helical" evidence="2">
    <location>
        <begin position="336"/>
        <end position="356"/>
    </location>
</feature>
<dbReference type="Ensembl" id="ENSDCDT00010050409.1">
    <property type="protein sequence ID" value="ENSDCDP00010040534.1"/>
    <property type="gene ID" value="ENSDCDG00010025869.1"/>
</dbReference>
<feature type="region of interest" description="Disordered" evidence="1">
    <location>
        <begin position="1"/>
        <end position="120"/>
    </location>
</feature>
<evidence type="ECO:0008006" key="5">
    <source>
        <dbReference type="Google" id="ProtNLM"/>
    </source>
</evidence>
<reference evidence="3" key="3">
    <citation type="submission" date="2025-09" db="UniProtKB">
        <authorList>
            <consortium name="Ensembl"/>
        </authorList>
    </citation>
    <scope>IDENTIFICATION</scope>
</reference>
<feature type="transmembrane region" description="Helical" evidence="2">
    <location>
        <begin position="237"/>
        <end position="263"/>
    </location>
</feature>